<dbReference type="InterPro" id="IPR038062">
    <property type="entry name" value="ScdA-like_N_sf"/>
</dbReference>
<proteinExistence type="predicted"/>
<dbReference type="PANTHER" id="PTHR39341:SF1">
    <property type="entry name" value="DUF1858 DOMAIN-CONTAINING PROTEIN"/>
    <property type="match status" value="1"/>
</dbReference>
<accession>A0A7X2TAD2</accession>
<gene>
    <name evidence="2" type="ORF">FYJ52_02975</name>
</gene>
<dbReference type="Proteomes" id="UP000461754">
    <property type="component" value="Unassembled WGS sequence"/>
</dbReference>
<reference evidence="2 3" key="1">
    <citation type="submission" date="2019-08" db="EMBL/GenBank/DDBJ databases">
        <title>In-depth cultivation of the pig gut microbiome towards novel bacterial diversity and tailored functional studies.</title>
        <authorList>
            <person name="Wylensek D."/>
            <person name="Hitch T.C.A."/>
            <person name="Clavel T."/>
        </authorList>
    </citation>
    <scope>NUCLEOTIDE SEQUENCE [LARGE SCALE GENOMIC DNA]</scope>
    <source>
        <strain evidence="2 3">RF-744-FAT-4</strain>
    </source>
</reference>
<comment type="caution">
    <text evidence="2">The sequence shown here is derived from an EMBL/GenBank/DDBJ whole genome shotgun (WGS) entry which is preliminary data.</text>
</comment>
<evidence type="ECO:0000313" key="2">
    <source>
        <dbReference type="EMBL" id="MSS19376.1"/>
    </source>
</evidence>
<dbReference type="InterPro" id="IPR015077">
    <property type="entry name" value="DUF1858"/>
</dbReference>
<name>A0A7X2TAD2_9FIRM</name>
<dbReference type="RefSeq" id="WP_154575772.1">
    <property type="nucleotide sequence ID" value="NZ_VUMO01000002.1"/>
</dbReference>
<dbReference type="Gene3D" id="1.10.3910.10">
    <property type="entry name" value="SP0561-like"/>
    <property type="match status" value="1"/>
</dbReference>
<evidence type="ECO:0000259" key="1">
    <source>
        <dbReference type="Pfam" id="PF08984"/>
    </source>
</evidence>
<protein>
    <submittedName>
        <fullName evidence="2">DUF1858 domain-containing protein</fullName>
    </submittedName>
</protein>
<dbReference type="SUPFAM" id="SSF140683">
    <property type="entry name" value="SP0561-like"/>
    <property type="match status" value="1"/>
</dbReference>
<sequence>MDDNEIKAIMDKSWQDRARFEVNRDKMMREQAARETAPSEGGTVTLDMMVAEIIEAHPSAADYLVADWNMACISCPASQSETLREAAQVHELDPEDVCEALNDFLEDTAMIQAEELE</sequence>
<feature type="domain" description="DUF1858" evidence="1">
    <location>
        <begin position="45"/>
        <end position="97"/>
    </location>
</feature>
<dbReference type="EMBL" id="VUMO01000002">
    <property type="protein sequence ID" value="MSS19376.1"/>
    <property type="molecule type" value="Genomic_DNA"/>
</dbReference>
<organism evidence="2 3">
    <name type="scientific">Pseudoramibacter porci</name>
    <dbReference type="NCBI Taxonomy" id="2606631"/>
    <lineage>
        <taxon>Bacteria</taxon>
        <taxon>Bacillati</taxon>
        <taxon>Bacillota</taxon>
        <taxon>Clostridia</taxon>
        <taxon>Eubacteriales</taxon>
        <taxon>Eubacteriaceae</taxon>
        <taxon>Pseudoramibacter</taxon>
    </lineage>
</organism>
<dbReference type="PANTHER" id="PTHR39341">
    <property type="entry name" value="BSL7085 PROTEIN"/>
    <property type="match status" value="1"/>
</dbReference>
<keyword evidence="3" id="KW-1185">Reference proteome</keyword>
<dbReference type="AlphaFoldDB" id="A0A7X2TAD2"/>
<evidence type="ECO:0000313" key="3">
    <source>
        <dbReference type="Proteomes" id="UP000461754"/>
    </source>
</evidence>
<dbReference type="InterPro" id="IPR023883">
    <property type="entry name" value="CHP03980_redox-disulphide"/>
</dbReference>
<dbReference type="NCBIfam" id="TIGR03980">
    <property type="entry name" value="prismane_assoc"/>
    <property type="match status" value="1"/>
</dbReference>
<dbReference type="Pfam" id="PF08984">
    <property type="entry name" value="DUF1858"/>
    <property type="match status" value="1"/>
</dbReference>